<dbReference type="InterPro" id="IPR029277">
    <property type="entry name" value="SVWC_dom"/>
</dbReference>
<dbReference type="PANTHER" id="PTHR39957">
    <property type="entry name" value="AT09846P1-RELATED"/>
    <property type="match status" value="1"/>
</dbReference>
<evidence type="ECO:0000313" key="5">
    <source>
        <dbReference type="EMBL" id="AEO35575.1"/>
    </source>
</evidence>
<dbReference type="InterPro" id="IPR053308">
    <property type="entry name" value="Vago-like"/>
</dbReference>
<dbReference type="PANTHER" id="PTHR39957:SF1">
    <property type="entry name" value="AT09846P1-RELATED"/>
    <property type="match status" value="1"/>
</dbReference>
<comment type="subcellular location">
    <subcellularLocation>
        <location evidence="1">Secreted</location>
    </subcellularLocation>
</comment>
<proteinExistence type="evidence at transcript level"/>
<keyword evidence="3" id="KW-0732">Signal</keyword>
<feature type="chain" id="PRO_5003447535" description="Single domain-containing protein" evidence="3">
    <location>
        <begin position="24"/>
        <end position="412"/>
    </location>
</feature>
<organism evidence="5">
    <name type="scientific">Amblyomma maculatum</name>
    <name type="common">Gulf Coast tick</name>
    <dbReference type="NCBI Taxonomy" id="34609"/>
    <lineage>
        <taxon>Eukaryota</taxon>
        <taxon>Metazoa</taxon>
        <taxon>Ecdysozoa</taxon>
        <taxon>Arthropoda</taxon>
        <taxon>Chelicerata</taxon>
        <taxon>Arachnida</taxon>
        <taxon>Acari</taxon>
        <taxon>Parasitiformes</taxon>
        <taxon>Ixodida</taxon>
        <taxon>Ixodoidea</taxon>
        <taxon>Ixodidae</taxon>
        <taxon>Amblyomminae</taxon>
        <taxon>Amblyomma</taxon>
    </lineage>
</organism>
<dbReference type="Pfam" id="PF15430">
    <property type="entry name" value="SVWC"/>
    <property type="match status" value="1"/>
</dbReference>
<dbReference type="SMART" id="SM01318">
    <property type="entry name" value="SVWC"/>
    <property type="match status" value="4"/>
</dbReference>
<accession>G3MQ07</accession>
<dbReference type="AlphaFoldDB" id="G3MQ07"/>
<evidence type="ECO:0000256" key="1">
    <source>
        <dbReference type="ARBA" id="ARBA00004613"/>
    </source>
</evidence>
<evidence type="ECO:0000256" key="2">
    <source>
        <dbReference type="ARBA" id="ARBA00022525"/>
    </source>
</evidence>
<feature type="domain" description="Single" evidence="4">
    <location>
        <begin position="36"/>
        <end position="100"/>
    </location>
</feature>
<reference evidence="5" key="1">
    <citation type="journal article" date="2011" name="PLoS ONE">
        <title>A deep insight into the sialotranscriptome of the gulf coast tick, Amblyomma maculatum.</title>
        <authorList>
            <person name="Karim S."/>
            <person name="Singh P."/>
            <person name="Ribeiro J.M."/>
        </authorList>
    </citation>
    <scope>NUCLEOTIDE SEQUENCE</scope>
    <source>
        <tissue evidence="5">Salivary gland</tissue>
    </source>
</reference>
<evidence type="ECO:0000256" key="3">
    <source>
        <dbReference type="SAM" id="SignalP"/>
    </source>
</evidence>
<feature type="domain" description="Single" evidence="4">
    <location>
        <begin position="238"/>
        <end position="305"/>
    </location>
</feature>
<evidence type="ECO:0000259" key="4">
    <source>
        <dbReference type="SMART" id="SM01318"/>
    </source>
</evidence>
<dbReference type="EMBL" id="JO843958">
    <property type="protein sequence ID" value="AEO35575.1"/>
    <property type="molecule type" value="mRNA"/>
</dbReference>
<keyword evidence="2" id="KW-0964">Secreted</keyword>
<protein>
    <recommendedName>
        <fullName evidence="4">Single domain-containing protein</fullName>
    </recommendedName>
</protein>
<feature type="domain" description="Single" evidence="4">
    <location>
        <begin position="329"/>
        <end position="394"/>
    </location>
</feature>
<feature type="domain" description="Single" evidence="4">
    <location>
        <begin position="150"/>
        <end position="215"/>
    </location>
</feature>
<feature type="signal peptide" evidence="3">
    <location>
        <begin position="1"/>
        <end position="23"/>
    </location>
</feature>
<name>G3MQ07_AMBMU</name>
<sequence length="412" mass="47127">MELLAPVIYILLQTAEILASATAVPADTVAFLKNTCQYKYWFFNGAFFPEEACERVVCYASQLKVTIERCASNISKGKSCHVSKPSAVRHFPFCCEVEICGNGQRSSYGTMTHYTALGKRVSSESSKMDATGHYITAVRYIYTACNNGSCSFKGQPVDGETDLSSPCKKLTTPRRKSYVMVQSCPKYDRKIHACIKLQDGDRSLEYPMCCPEYMCPPEGSVTKTMKEETWTRIEKGNCIYEKKPISGEITSEHPCQKLKCNTNNRTVSKYSCFDEAERNWTRCQVAPSEKPPRGSFPSCCPPLICPYMLVENGLPDPSYYKSKVKVDVCIYGDRFFRDAIAFSEPCEKWVCYARRRQVKILRCQSIEQELKRNCSWEYKDRKRQFPECCKKKVCRDNYRTHFPGTRVALSIW</sequence>
<dbReference type="GO" id="GO:0005576">
    <property type="term" value="C:extracellular region"/>
    <property type="evidence" value="ECO:0007669"/>
    <property type="project" value="UniProtKB-SubCell"/>
</dbReference>